<dbReference type="SUPFAM" id="SSF55846">
    <property type="entry name" value="N-acetylmuramoyl-L-alanine amidase-like"/>
    <property type="match status" value="1"/>
</dbReference>
<evidence type="ECO:0000256" key="1">
    <source>
        <dbReference type="ARBA" id="ARBA00001561"/>
    </source>
</evidence>
<dbReference type="PANTHER" id="PTHR30417:SF1">
    <property type="entry name" value="N-ACETYLMURAMOYL-L-ALANINE AMIDASE AMID"/>
    <property type="match status" value="1"/>
</dbReference>
<keyword evidence="7" id="KW-1185">Reference proteome</keyword>
<dbReference type="Proteomes" id="UP001156940">
    <property type="component" value="Unassembled WGS sequence"/>
</dbReference>
<dbReference type="Gene3D" id="3.40.80.10">
    <property type="entry name" value="Peptidoglycan recognition protein-like"/>
    <property type="match status" value="1"/>
</dbReference>
<protein>
    <recommendedName>
        <fullName evidence="2">N-acetylmuramoyl-L-alanine amidase</fullName>
        <ecNumber evidence="2">3.5.1.28</ecNumber>
    </recommendedName>
</protein>
<proteinExistence type="predicted"/>
<sequence>MSHGSATAPPIASQPLAYVARLPSRPLTDIDLVVIHCTELPDLAAARQYGERVLYPEAGTGASGHWYVDRDGAIVEYVPAERIAHHVRGWNHRSVGIELVNRGRFPHWYDSRHQAMEEPYPAAQLDALAELLLHLRRSLPALRLIAGHEDLDTERVAASDDPTLDVARKCDPGPLFPWARLLEAVPLERYRR</sequence>
<dbReference type="InterPro" id="IPR051206">
    <property type="entry name" value="NAMLAA_amidase_2"/>
</dbReference>
<evidence type="ECO:0000313" key="6">
    <source>
        <dbReference type="EMBL" id="MDH5824114.1"/>
    </source>
</evidence>
<gene>
    <name evidence="6" type="ORF">QFW77_14125</name>
</gene>
<reference evidence="6 7" key="1">
    <citation type="submission" date="2023-04" db="EMBL/GenBank/DDBJ databases">
        <title>Luteimonas endophyticus RD2P54.</title>
        <authorList>
            <person name="Sun J.-Q."/>
        </authorList>
    </citation>
    <scope>NUCLEOTIDE SEQUENCE [LARGE SCALE GENOMIC DNA]</scope>
    <source>
        <strain evidence="6 7">RD2P54</strain>
    </source>
</reference>
<evidence type="ECO:0000256" key="4">
    <source>
        <dbReference type="ARBA" id="ARBA00023316"/>
    </source>
</evidence>
<dbReference type="EMBL" id="JARXRM010000043">
    <property type="protein sequence ID" value="MDH5824114.1"/>
    <property type="molecule type" value="Genomic_DNA"/>
</dbReference>
<dbReference type="EC" id="3.5.1.28" evidence="2"/>
<dbReference type="InterPro" id="IPR036505">
    <property type="entry name" value="Amidase/PGRP_sf"/>
</dbReference>
<evidence type="ECO:0000259" key="5">
    <source>
        <dbReference type="SMART" id="SM00644"/>
    </source>
</evidence>
<name>A0ABT6JBC9_9GAMM</name>
<evidence type="ECO:0000313" key="7">
    <source>
        <dbReference type="Proteomes" id="UP001156940"/>
    </source>
</evidence>
<keyword evidence="3 6" id="KW-0378">Hydrolase</keyword>
<dbReference type="RefSeq" id="WP_280575411.1">
    <property type="nucleotide sequence ID" value="NZ_JARXRM010000043.1"/>
</dbReference>
<evidence type="ECO:0000256" key="2">
    <source>
        <dbReference type="ARBA" id="ARBA00011901"/>
    </source>
</evidence>
<dbReference type="Pfam" id="PF01510">
    <property type="entry name" value="Amidase_2"/>
    <property type="match status" value="1"/>
</dbReference>
<dbReference type="PANTHER" id="PTHR30417">
    <property type="entry name" value="N-ACETYLMURAMOYL-L-ALANINE AMIDASE AMID"/>
    <property type="match status" value="1"/>
</dbReference>
<accession>A0ABT6JBC9</accession>
<evidence type="ECO:0000256" key="3">
    <source>
        <dbReference type="ARBA" id="ARBA00022801"/>
    </source>
</evidence>
<dbReference type="GO" id="GO:0008745">
    <property type="term" value="F:N-acetylmuramoyl-L-alanine amidase activity"/>
    <property type="evidence" value="ECO:0007669"/>
    <property type="project" value="UniProtKB-EC"/>
</dbReference>
<comment type="catalytic activity">
    <reaction evidence="1">
        <text>Hydrolyzes the link between N-acetylmuramoyl residues and L-amino acid residues in certain cell-wall glycopeptides.</text>
        <dbReference type="EC" id="3.5.1.28"/>
    </reaction>
</comment>
<organism evidence="6 7">
    <name type="scientific">Luteimonas endophytica</name>
    <dbReference type="NCBI Taxonomy" id="3042023"/>
    <lineage>
        <taxon>Bacteria</taxon>
        <taxon>Pseudomonadati</taxon>
        <taxon>Pseudomonadota</taxon>
        <taxon>Gammaproteobacteria</taxon>
        <taxon>Lysobacterales</taxon>
        <taxon>Lysobacteraceae</taxon>
        <taxon>Luteimonas</taxon>
    </lineage>
</organism>
<comment type="caution">
    <text evidence="6">The sequence shown here is derived from an EMBL/GenBank/DDBJ whole genome shotgun (WGS) entry which is preliminary data.</text>
</comment>
<feature type="domain" description="N-acetylmuramoyl-L-alanine amidase" evidence="5">
    <location>
        <begin position="20"/>
        <end position="163"/>
    </location>
</feature>
<dbReference type="CDD" id="cd06583">
    <property type="entry name" value="PGRP"/>
    <property type="match status" value="1"/>
</dbReference>
<keyword evidence="4" id="KW-0961">Cell wall biogenesis/degradation</keyword>
<dbReference type="SMART" id="SM00644">
    <property type="entry name" value="Ami_2"/>
    <property type="match status" value="1"/>
</dbReference>
<dbReference type="InterPro" id="IPR002502">
    <property type="entry name" value="Amidase_domain"/>
</dbReference>